<evidence type="ECO:0000259" key="1">
    <source>
        <dbReference type="SMART" id="SM00382"/>
    </source>
</evidence>
<feature type="domain" description="AAA+ ATPase" evidence="1">
    <location>
        <begin position="208"/>
        <end position="344"/>
    </location>
</feature>
<evidence type="ECO:0000313" key="2">
    <source>
        <dbReference type="EMBL" id="SMO92434.1"/>
    </source>
</evidence>
<gene>
    <name evidence="2" type="ORF">SAMN06265220_10768</name>
</gene>
<dbReference type="Proteomes" id="UP000319267">
    <property type="component" value="Unassembled WGS sequence"/>
</dbReference>
<dbReference type="SMART" id="SM00382">
    <property type="entry name" value="AAA"/>
    <property type="match status" value="1"/>
</dbReference>
<dbReference type="InterPro" id="IPR027417">
    <property type="entry name" value="P-loop_NTPase"/>
</dbReference>
<evidence type="ECO:0000313" key="3">
    <source>
        <dbReference type="Proteomes" id="UP000319267"/>
    </source>
</evidence>
<dbReference type="InterPro" id="IPR003593">
    <property type="entry name" value="AAA+_ATPase"/>
</dbReference>
<name>A0A521F8R9_9FLAO</name>
<dbReference type="EMBL" id="FXTQ01000007">
    <property type="protein sequence ID" value="SMO92434.1"/>
    <property type="molecule type" value="Genomic_DNA"/>
</dbReference>
<dbReference type="NCBIfam" id="NF041815">
    <property type="entry name" value="Avs4"/>
    <property type="match status" value="1"/>
</dbReference>
<sequence length="1569" mass="183931">MVEINWNIFKAKFFERETKTFESLSYQLFCFEHNQPYGIFRFKNQTGIEVEPISIENESIGFQAKYYDTKISDNKRDICDSLDKAKSKNPKLTRIYLYINQELSESSKKGLKEPKYKIEIEEHAKKLQLSLVWRVPSHFEIQLAKPENNYLCEFYFSNSLNIVDFIKSVNNHTEHILFSIQNNIKFKNTTIQIDRSQILQKLQEPTEEGQVIILNGDGGCGKTAIIKDLYQNVKEKIPLYVFKAIEFNVSNIHDIFNKYGKYTFDDFLDVHKNELNKIIVIDSAEALSDINDNHIVFKEFLSALLKNSWQIIFTTRNNYLDDLRFLFLQVYRIKFKSLYIENPSIKELTELSTINNFELPINPLLLKLLQNLFYLDEYLSNYNEFDNTTSYDYFKNVLWNKKIQNSSFTKNNIHILREKCFLSIAKERSESGQFYINPLNCNEEALSMLQKDEIIKYDSDNGGYFITHDIYEEWALAVIIERAYNNSESYDVFFLNIGNSLAIRRSFRKWLSQKIADNILSVDALISYAITDPNIDLFWKDEVLITILLSEYSSNFFEKFENFVLLNKFQVLKRIVFLIRIACKELDDVVNDLDEKNLKYLFTKPKGSGWNSVILLIYSNISSFDNNNLSFFLPVLIEWTKKNYTGETTRHAGLIALNLYEKIQHDDSELKYLNIEKKLVEIILYSAIEIKDELAVVFEEIKNNSNSNLDSPYIELVNSILTSTHENLIIISTLPIQVIELANKFWKNIEKTDHPYYSMHKDEYNYGIRNLGNSDYSPPSAYQTPVYQLLRCDLVSTLNFIIEFTNYAISNYYKESKFANNLEKIELKISENDTQTIFIGSEIWEMYRSGGSAPNILKSMHMALERYLLDISKNLPDAGLENLLRYILKKSQSGSIVAVVASITLANPDKLYNIAKILFASPEILLLDRLCAYSEHQNEWLSNIGFGLNNEDQYYRDERKESAKLPHRGNTLESLMISYQFFKNESISEQMADDRQQEIYSIIDDLYTRYPEKSNSSENHMVLRLLIAQLDRRKMEPIVEHKDDKLLINFNPQIASDLKQHSIDALKVAENFSRHTQLKLWSHYKFDKRNDQSNYDKYNNNPKLAIKEAKDILREAQNPKSEYPSLFSDEIPAYVCSAILKEFPDKVTENDLKFCKETLLKFAKNQLQDDYQYQIADGVEVAISALPHVVSLFPETLPEVKLILLLTLLDNTAIGNYKQVCDYAIQTINGDLKIMHGDFCEEFIISYLELKPLLDKLIKSEPPKFNSRNNFIEIFTKKHAKEIKKIQKEKNKLENFSPENYSLEILELTFRLIATDTKNEKLLNFVEKILPHLADKFLKKDSELTINYSFRSNFFKRFAEFILLRDVTNISKFVTPFADKLSGNRESVQFLEQFIFVEDKLNSYEPFWAMWNNIYKNIIPHCIKNSGHYTEDLLKTYMLAWSYWNSNAIDWHSLRDREKLFYQRITVDLGHSAITLYSISKILNSIASDFLNEGMMWISQMISLNSYSNFNRLESDTIIYLENVVRKFVYLKRENIKKDPKIKKQVLIVLNFLIERTSVNAYLLREDIL</sequence>
<accession>A0A521F8R9</accession>
<dbReference type="OrthoDB" id="779537at2"/>
<protein>
    <submittedName>
        <fullName evidence="2">ATPase family associated with various cellular activities (AAA)</fullName>
    </submittedName>
</protein>
<keyword evidence="3" id="KW-1185">Reference proteome</keyword>
<dbReference type="Gene3D" id="3.40.50.300">
    <property type="entry name" value="P-loop containing nucleotide triphosphate hydrolases"/>
    <property type="match status" value="1"/>
</dbReference>
<dbReference type="SUPFAM" id="SSF52540">
    <property type="entry name" value="P-loop containing nucleoside triphosphate hydrolases"/>
    <property type="match status" value="1"/>
</dbReference>
<dbReference type="RefSeq" id="WP_111376293.1">
    <property type="nucleotide sequence ID" value="NZ_CP043612.1"/>
</dbReference>
<organism evidence="2 3">
    <name type="scientific">Flavobacterium nitrogenifigens</name>
    <dbReference type="NCBI Taxonomy" id="1617283"/>
    <lineage>
        <taxon>Bacteria</taxon>
        <taxon>Pseudomonadati</taxon>
        <taxon>Bacteroidota</taxon>
        <taxon>Flavobacteriia</taxon>
        <taxon>Flavobacteriales</taxon>
        <taxon>Flavobacteriaceae</taxon>
        <taxon>Flavobacterium</taxon>
    </lineage>
</organism>
<proteinExistence type="predicted"/>
<reference evidence="2 3" key="1">
    <citation type="submission" date="2017-05" db="EMBL/GenBank/DDBJ databases">
        <authorList>
            <person name="Varghese N."/>
            <person name="Submissions S."/>
        </authorList>
    </citation>
    <scope>NUCLEOTIDE SEQUENCE [LARGE SCALE GENOMIC DNA]</scope>
    <source>
        <strain evidence="2 3">DSM 29982</strain>
    </source>
</reference>